<dbReference type="Proteomes" id="UP000295726">
    <property type="component" value="Unassembled WGS sequence"/>
</dbReference>
<name>A0A4R3K5E1_9FIRM</name>
<protein>
    <recommendedName>
        <fullName evidence="4">ABC-2 family transporter</fullName>
    </recommendedName>
</protein>
<evidence type="ECO:0000313" key="3">
    <source>
        <dbReference type="Proteomes" id="UP000295726"/>
    </source>
</evidence>
<evidence type="ECO:0008006" key="4">
    <source>
        <dbReference type="Google" id="ProtNLM"/>
    </source>
</evidence>
<feature type="transmembrane region" description="Helical" evidence="1">
    <location>
        <begin position="107"/>
        <end position="133"/>
    </location>
</feature>
<dbReference type="RefSeq" id="WP_333677275.1">
    <property type="nucleotide sequence ID" value="NZ_DAIPCY010000028.1"/>
</dbReference>
<keyword evidence="3" id="KW-1185">Reference proteome</keyword>
<dbReference type="AlphaFoldDB" id="A0A4R3K5E1"/>
<feature type="transmembrane region" description="Helical" evidence="1">
    <location>
        <begin position="17"/>
        <end position="44"/>
    </location>
</feature>
<keyword evidence="1" id="KW-1133">Transmembrane helix</keyword>
<sequence length="251" mass="28669">MNVIKCDLRRSIQSKEFILAVLIMTIVGYIALTESLAFLEAHSIRGQDISMLTLYSVFKSNEMFLMSIPIACALIYGTASYDELNYRFIIFSLPRSSRSKYIQAKMSALIVSSFSAVLLTWLLMIGCGLVICFNKNMPVYFGDGNGMESGIQIFSWIVQDCLGGVLWALTSAVASIVMNSKYMAYITPFLLYYILDTFQKRYYIAYYYFNPAEWMSSNHMNLGICMIFLIVFCVVLAGILEWMMRKKIRDV</sequence>
<reference evidence="2 3" key="1">
    <citation type="submission" date="2019-03" db="EMBL/GenBank/DDBJ databases">
        <title>Genomic Encyclopedia of Type Strains, Phase IV (KMG-IV): sequencing the most valuable type-strain genomes for metagenomic binning, comparative biology and taxonomic classification.</title>
        <authorList>
            <person name="Goeker M."/>
        </authorList>
    </citation>
    <scope>NUCLEOTIDE SEQUENCE [LARGE SCALE GENOMIC DNA]</scope>
    <source>
        <strain evidence="2 3">DSM 29489</strain>
    </source>
</reference>
<feature type="transmembrane region" description="Helical" evidence="1">
    <location>
        <begin position="221"/>
        <end position="240"/>
    </location>
</feature>
<feature type="transmembrane region" description="Helical" evidence="1">
    <location>
        <begin position="153"/>
        <end position="177"/>
    </location>
</feature>
<keyword evidence="1" id="KW-0812">Transmembrane</keyword>
<accession>A0A4R3K5E1</accession>
<evidence type="ECO:0000313" key="2">
    <source>
        <dbReference type="EMBL" id="TCS77927.1"/>
    </source>
</evidence>
<evidence type="ECO:0000256" key="1">
    <source>
        <dbReference type="SAM" id="Phobius"/>
    </source>
</evidence>
<gene>
    <name evidence="2" type="ORF">EDD59_11483</name>
</gene>
<proteinExistence type="predicted"/>
<keyword evidence="1" id="KW-0472">Membrane</keyword>
<comment type="caution">
    <text evidence="2">The sequence shown here is derived from an EMBL/GenBank/DDBJ whole genome shotgun (WGS) entry which is preliminary data.</text>
</comment>
<organism evidence="2 3">
    <name type="scientific">Muricomes intestini</name>
    <dbReference type="NCBI Taxonomy" id="1796634"/>
    <lineage>
        <taxon>Bacteria</taxon>
        <taxon>Bacillati</taxon>
        <taxon>Bacillota</taxon>
        <taxon>Clostridia</taxon>
        <taxon>Lachnospirales</taxon>
        <taxon>Lachnospiraceae</taxon>
        <taxon>Muricomes</taxon>
    </lineage>
</organism>
<dbReference type="EMBL" id="SLZZ01000014">
    <property type="protein sequence ID" value="TCS77927.1"/>
    <property type="molecule type" value="Genomic_DNA"/>
</dbReference>
<feature type="transmembrane region" description="Helical" evidence="1">
    <location>
        <begin position="64"/>
        <end position="86"/>
    </location>
</feature>